<dbReference type="InterPro" id="IPR046842">
    <property type="entry name" value="SpoIVA_ATPase"/>
</dbReference>
<feature type="domain" description="Sporulation stage IV protein A C-terminal" evidence="3">
    <location>
        <begin position="219"/>
        <end position="293"/>
    </location>
</feature>
<protein>
    <submittedName>
        <fullName evidence="4">Stage IV sporulation protein A</fullName>
    </submittedName>
</protein>
<evidence type="ECO:0000313" key="4">
    <source>
        <dbReference type="EMBL" id="EDR98264.1"/>
    </source>
</evidence>
<dbReference type="InterPro" id="IPR046841">
    <property type="entry name" value="SpoIVA_middle"/>
</dbReference>
<dbReference type="Pfam" id="PF09547">
    <property type="entry name" value="SpoIVA_ATPase"/>
    <property type="match status" value="1"/>
</dbReference>
<dbReference type="InterPro" id="IPR046840">
    <property type="entry name" value="SpoIVA_C"/>
</dbReference>
<dbReference type="Pfam" id="PF20439">
    <property type="entry name" value="SpoIVA_C"/>
    <property type="match status" value="1"/>
</dbReference>
<reference evidence="4" key="1">
    <citation type="submission" date="2007-11" db="EMBL/GenBank/DDBJ databases">
        <authorList>
            <person name="Fulton L."/>
            <person name="Clifton S."/>
            <person name="Fulton B."/>
            <person name="Xu J."/>
            <person name="Minx P."/>
            <person name="Pepin K.H."/>
            <person name="Johnson M."/>
            <person name="Thiruvilangam P."/>
            <person name="Bhonagiri V."/>
            <person name="Nash W.E."/>
            <person name="Mardis E.R."/>
            <person name="Wilson R.K."/>
        </authorList>
    </citation>
    <scope>NUCLEOTIDE SEQUENCE [LARGE SCALE GENOMIC DNA]</scope>
    <source>
        <strain evidence="4">DSM 14662</strain>
    </source>
</reference>
<comment type="caution">
    <text evidence="4">The sequence shown here is derived from an EMBL/GenBank/DDBJ whole genome shotgun (WGS) entry which is preliminary data.</text>
</comment>
<organism evidence="4 5">
    <name type="scientific">Anaerostipes caccae (strain DSM 14662 / CCUG 47493 / JCM 13470 / NCIMB 13811 / L1-92)</name>
    <dbReference type="NCBI Taxonomy" id="411490"/>
    <lineage>
        <taxon>Bacteria</taxon>
        <taxon>Bacillati</taxon>
        <taxon>Bacillota</taxon>
        <taxon>Clostridia</taxon>
        <taxon>Lachnospirales</taxon>
        <taxon>Lachnospiraceae</taxon>
        <taxon>Anaerostipes</taxon>
    </lineage>
</organism>
<evidence type="ECO:0000313" key="5">
    <source>
        <dbReference type="Proteomes" id="UP000004935"/>
    </source>
</evidence>
<reference evidence="4" key="2">
    <citation type="submission" date="2013-11" db="EMBL/GenBank/DDBJ databases">
        <title>Draft genome sequence of Anaerostipes caccae (DSM 14662).</title>
        <authorList>
            <person name="Sudarsanam P."/>
            <person name="Ley R."/>
            <person name="Guruge J."/>
            <person name="Turnbaugh P.J."/>
            <person name="Mahowald M."/>
            <person name="Liep D."/>
            <person name="Gordon J."/>
        </authorList>
    </citation>
    <scope>NUCLEOTIDE SEQUENCE</scope>
    <source>
        <strain evidence="4">DSM 14662</strain>
    </source>
</reference>
<evidence type="ECO:0000259" key="2">
    <source>
        <dbReference type="Pfam" id="PF20438"/>
    </source>
</evidence>
<accession>B0ME94</accession>
<feature type="domain" description="Stage IV sporulation protein A ATPase" evidence="1">
    <location>
        <begin position="2"/>
        <end position="40"/>
    </location>
</feature>
<name>B0ME94_ANACD</name>
<evidence type="ECO:0000259" key="3">
    <source>
        <dbReference type="Pfam" id="PF20439"/>
    </source>
</evidence>
<dbReference type="Pfam" id="PF20438">
    <property type="entry name" value="SpoIVA_middle"/>
    <property type="match status" value="1"/>
</dbReference>
<dbReference type="eggNOG" id="COG0699">
    <property type="taxonomic scope" value="Bacteria"/>
</dbReference>
<dbReference type="EMBL" id="ABAX03000012">
    <property type="protein sequence ID" value="EDR98264.1"/>
    <property type="molecule type" value="Genomic_DNA"/>
</dbReference>
<gene>
    <name evidence="4" type="ORF">ANACAC_01889</name>
</gene>
<dbReference type="Proteomes" id="UP000004935">
    <property type="component" value="Unassembled WGS sequence"/>
</dbReference>
<feature type="domain" description="Stage IV sporulation protein A middle" evidence="2">
    <location>
        <begin position="41"/>
        <end position="217"/>
    </location>
</feature>
<dbReference type="AlphaFoldDB" id="B0ME94"/>
<proteinExistence type="predicted"/>
<dbReference type="HOGENOM" id="CLU_948783_0_0_9"/>
<keyword evidence="5" id="KW-1185">Reference proteome</keyword>
<sequence>MNLAKEKEAKYGAKVLPMNCEQLKKDDIYYILKSVLMEFPISSIGFFVPKWVEVLPHDHKIKQEIMETARKMLIEKDTMKDIYEEEDYENQYIKQWKLDSVAMDTGVIRIAVDMDDSYYYEFLSDTIGLPIKNEYEFISIMRDLARQKKEYEEVADALNAVKQRGYGVVTPTKGDIVLEEPKIVKHGNKYGVKIKASAPSIHMIRANISTEIAPIVGEEYQAKDLMEYFDKGKSDPQESIWDINIFGKTLEQLVGEGMQSKAQKMTEESQQKLQDTMEKIVNESNGGLVCIII</sequence>
<evidence type="ECO:0000259" key="1">
    <source>
        <dbReference type="Pfam" id="PF09547"/>
    </source>
</evidence>
<dbReference type="STRING" id="411490.ANACAC_01889"/>